<dbReference type="InterPro" id="IPR002327">
    <property type="entry name" value="Cyt_c_1A/1B"/>
</dbReference>
<dbReference type="Pfam" id="PF00034">
    <property type="entry name" value="Cytochrom_C"/>
    <property type="match status" value="1"/>
</dbReference>
<dbReference type="GO" id="GO:0020037">
    <property type="term" value="F:heme binding"/>
    <property type="evidence" value="ECO:0007669"/>
    <property type="project" value="InterPro"/>
</dbReference>
<evidence type="ECO:0000256" key="2">
    <source>
        <dbReference type="ARBA" id="ARBA00022617"/>
    </source>
</evidence>
<comment type="caution">
    <text evidence="8">The sequence shown here is derived from an EMBL/GenBank/DDBJ whole genome shotgun (WGS) entry which is preliminary data.</text>
</comment>
<feature type="domain" description="Cytochrome c" evidence="7">
    <location>
        <begin position="60"/>
        <end position="158"/>
    </location>
</feature>
<keyword evidence="3 6" id="KW-0479">Metal-binding</keyword>
<evidence type="ECO:0000313" key="8">
    <source>
        <dbReference type="EMBL" id="RXZ64947.1"/>
    </source>
</evidence>
<evidence type="ECO:0000256" key="3">
    <source>
        <dbReference type="ARBA" id="ARBA00022723"/>
    </source>
</evidence>
<accession>A0A4Q2KKQ2</accession>
<gene>
    <name evidence="8" type="ORF">ETX26_13980</name>
</gene>
<organism evidence="8 9">
    <name type="scientific">Pelagerythrobacter rhizovicinus</name>
    <dbReference type="NCBI Taxonomy" id="2268576"/>
    <lineage>
        <taxon>Bacteria</taxon>
        <taxon>Pseudomonadati</taxon>
        <taxon>Pseudomonadota</taxon>
        <taxon>Alphaproteobacteria</taxon>
        <taxon>Sphingomonadales</taxon>
        <taxon>Erythrobacteraceae</taxon>
        <taxon>Pelagerythrobacter</taxon>
    </lineage>
</organism>
<evidence type="ECO:0000313" key="9">
    <source>
        <dbReference type="Proteomes" id="UP000293623"/>
    </source>
</evidence>
<keyword evidence="5 6" id="KW-0408">Iron</keyword>
<dbReference type="PROSITE" id="PS51007">
    <property type="entry name" value="CYTC"/>
    <property type="match status" value="1"/>
</dbReference>
<evidence type="ECO:0000256" key="1">
    <source>
        <dbReference type="ARBA" id="ARBA00022448"/>
    </source>
</evidence>
<dbReference type="InterPro" id="IPR009056">
    <property type="entry name" value="Cyt_c-like_dom"/>
</dbReference>
<evidence type="ECO:0000256" key="5">
    <source>
        <dbReference type="ARBA" id="ARBA00023004"/>
    </source>
</evidence>
<sequence length="158" mass="16742">MNSAPARPWCHSLRAAHRHGKDRRMRRGMEVALLALVLTGCGSGDRAREQAAGSAEPSATKEAARPAAFARCATCHQTAPGRNGIGPSLAGVYGAPAAHEPTYAYSGAMRSSGLVWDEATLDAYLADPRNVVPGTKMVFPGVRDPAERTALIEYLKTL</sequence>
<dbReference type="PRINTS" id="PR00604">
    <property type="entry name" value="CYTCHRMECIAB"/>
</dbReference>
<dbReference type="SUPFAM" id="SSF46626">
    <property type="entry name" value="Cytochrome c"/>
    <property type="match status" value="1"/>
</dbReference>
<evidence type="ECO:0000256" key="4">
    <source>
        <dbReference type="ARBA" id="ARBA00022982"/>
    </source>
</evidence>
<proteinExistence type="predicted"/>
<dbReference type="Gene3D" id="1.10.760.10">
    <property type="entry name" value="Cytochrome c-like domain"/>
    <property type="match status" value="1"/>
</dbReference>
<dbReference type="EMBL" id="SDPV01000002">
    <property type="protein sequence ID" value="RXZ64947.1"/>
    <property type="molecule type" value="Genomic_DNA"/>
</dbReference>
<evidence type="ECO:0000256" key="6">
    <source>
        <dbReference type="PROSITE-ProRule" id="PRU00433"/>
    </source>
</evidence>
<keyword evidence="1" id="KW-0813">Transport</keyword>
<dbReference type="AlphaFoldDB" id="A0A4Q2KKQ2"/>
<keyword evidence="4" id="KW-0249">Electron transport</keyword>
<evidence type="ECO:0000259" key="7">
    <source>
        <dbReference type="PROSITE" id="PS51007"/>
    </source>
</evidence>
<dbReference type="PANTHER" id="PTHR11961">
    <property type="entry name" value="CYTOCHROME C"/>
    <property type="match status" value="1"/>
</dbReference>
<dbReference type="InterPro" id="IPR036909">
    <property type="entry name" value="Cyt_c-like_dom_sf"/>
</dbReference>
<dbReference type="Proteomes" id="UP000293623">
    <property type="component" value="Unassembled WGS sequence"/>
</dbReference>
<dbReference type="GO" id="GO:0046872">
    <property type="term" value="F:metal ion binding"/>
    <property type="evidence" value="ECO:0007669"/>
    <property type="project" value="UniProtKB-KW"/>
</dbReference>
<dbReference type="GO" id="GO:0009055">
    <property type="term" value="F:electron transfer activity"/>
    <property type="evidence" value="ECO:0007669"/>
    <property type="project" value="InterPro"/>
</dbReference>
<protein>
    <submittedName>
        <fullName evidence="8">C-type cytochrome</fullName>
    </submittedName>
</protein>
<keyword evidence="9" id="KW-1185">Reference proteome</keyword>
<name>A0A4Q2KKQ2_9SPHN</name>
<dbReference type="OrthoDB" id="9805828at2"/>
<keyword evidence="2 6" id="KW-0349">Heme</keyword>
<reference evidence="8 9" key="1">
    <citation type="submission" date="2019-01" db="EMBL/GenBank/DDBJ databases">
        <title>Altererythrobacter rhizovicinus sp. nov., isolated from the rhizosphere soil of Haloxylon ammodendron.</title>
        <authorList>
            <person name="Li H.-P."/>
            <person name="Gou J.-Y."/>
            <person name="Yao D."/>
            <person name="Han Q.-Q."/>
            <person name="Shao K.-Z."/>
            <person name="Zhao Q."/>
            <person name="Zhang J.-L."/>
        </authorList>
    </citation>
    <scope>NUCLEOTIDE SEQUENCE [LARGE SCALE GENOMIC DNA]</scope>
    <source>
        <strain evidence="8 9">AY-3R</strain>
    </source>
</reference>